<accession>A0A0L9VM04</accession>
<sequence>MAGPKMLLGREVEKNSPFSLVHVRGLRFGRGNKIIGRATLPLPNQSNCGSLWPAKIITGNALRTGSATTHHRSNFFLSPREPLSEQERATAAASPSNFQIRVQHRNVASPIQERATVAASPLRLRVLLGKKNDHETGGRGRSVTRLPDVTSCRIATEKLAVEIDSQSGTPSGAHAEKFRSYWDMLAKTHVTIVFYHPEPMVKTVSHEDHEEAEDDDDPLAILMKRLHKLNKGLMELE</sequence>
<dbReference type="EMBL" id="CM003380">
    <property type="protein sequence ID" value="KOM55993.1"/>
    <property type="molecule type" value="Genomic_DNA"/>
</dbReference>
<dbReference type="Proteomes" id="UP000053144">
    <property type="component" value="Chromosome 10"/>
</dbReference>
<protein>
    <submittedName>
        <fullName evidence="1">Uncharacterized protein</fullName>
    </submittedName>
</protein>
<dbReference type="Gramene" id="KOM55993">
    <property type="protein sequence ID" value="KOM55993"/>
    <property type="gene ID" value="LR48_Vigan10g188500"/>
</dbReference>
<evidence type="ECO:0000313" key="2">
    <source>
        <dbReference type="Proteomes" id="UP000053144"/>
    </source>
</evidence>
<gene>
    <name evidence="1" type="ORF">LR48_Vigan10g188500</name>
</gene>
<proteinExistence type="predicted"/>
<name>A0A0L9VM04_PHAAN</name>
<organism evidence="1 2">
    <name type="scientific">Phaseolus angularis</name>
    <name type="common">Azuki bean</name>
    <name type="synonym">Vigna angularis</name>
    <dbReference type="NCBI Taxonomy" id="3914"/>
    <lineage>
        <taxon>Eukaryota</taxon>
        <taxon>Viridiplantae</taxon>
        <taxon>Streptophyta</taxon>
        <taxon>Embryophyta</taxon>
        <taxon>Tracheophyta</taxon>
        <taxon>Spermatophyta</taxon>
        <taxon>Magnoliopsida</taxon>
        <taxon>eudicotyledons</taxon>
        <taxon>Gunneridae</taxon>
        <taxon>Pentapetalae</taxon>
        <taxon>rosids</taxon>
        <taxon>fabids</taxon>
        <taxon>Fabales</taxon>
        <taxon>Fabaceae</taxon>
        <taxon>Papilionoideae</taxon>
        <taxon>50 kb inversion clade</taxon>
        <taxon>NPAAA clade</taxon>
        <taxon>indigoferoid/millettioid clade</taxon>
        <taxon>Phaseoleae</taxon>
        <taxon>Vigna</taxon>
    </lineage>
</organism>
<evidence type="ECO:0000313" key="1">
    <source>
        <dbReference type="EMBL" id="KOM55993.1"/>
    </source>
</evidence>
<reference evidence="2" key="1">
    <citation type="journal article" date="2015" name="Proc. Natl. Acad. Sci. U.S.A.">
        <title>Genome sequencing of adzuki bean (Vigna angularis) provides insight into high starch and low fat accumulation and domestication.</title>
        <authorList>
            <person name="Yang K."/>
            <person name="Tian Z."/>
            <person name="Chen C."/>
            <person name="Luo L."/>
            <person name="Zhao B."/>
            <person name="Wang Z."/>
            <person name="Yu L."/>
            <person name="Li Y."/>
            <person name="Sun Y."/>
            <person name="Li W."/>
            <person name="Chen Y."/>
            <person name="Li Y."/>
            <person name="Zhang Y."/>
            <person name="Ai D."/>
            <person name="Zhao J."/>
            <person name="Shang C."/>
            <person name="Ma Y."/>
            <person name="Wu B."/>
            <person name="Wang M."/>
            <person name="Gao L."/>
            <person name="Sun D."/>
            <person name="Zhang P."/>
            <person name="Guo F."/>
            <person name="Wang W."/>
            <person name="Li Y."/>
            <person name="Wang J."/>
            <person name="Varshney R.K."/>
            <person name="Wang J."/>
            <person name="Ling H.Q."/>
            <person name="Wan P."/>
        </authorList>
    </citation>
    <scope>NUCLEOTIDE SEQUENCE</scope>
    <source>
        <strain evidence="2">cv. Jingnong 6</strain>
    </source>
</reference>
<dbReference type="AlphaFoldDB" id="A0A0L9VM04"/>